<accession>A0A2N8UKC5</accession>
<gene>
    <name evidence="1" type="ORF">SRS1_21024</name>
</gene>
<proteinExistence type="predicted"/>
<organism evidence="1 2">
    <name type="scientific">Sporisorium reilianum f. sp. reilianum</name>
    <dbReference type="NCBI Taxonomy" id="72559"/>
    <lineage>
        <taxon>Eukaryota</taxon>
        <taxon>Fungi</taxon>
        <taxon>Dikarya</taxon>
        <taxon>Basidiomycota</taxon>
        <taxon>Ustilaginomycotina</taxon>
        <taxon>Ustilaginomycetes</taxon>
        <taxon>Ustilaginales</taxon>
        <taxon>Ustilaginaceae</taxon>
        <taxon>Sporisorium</taxon>
    </lineage>
</organism>
<evidence type="ECO:0000313" key="1">
    <source>
        <dbReference type="EMBL" id="SJX65301.1"/>
    </source>
</evidence>
<protein>
    <submittedName>
        <fullName evidence="1">Uncharacterized protein</fullName>
    </submittedName>
</protein>
<dbReference type="AlphaFoldDB" id="A0A2N8UKC5"/>
<evidence type="ECO:0000313" key="2">
    <source>
        <dbReference type="Proteomes" id="UP000239563"/>
    </source>
</evidence>
<dbReference type="Proteomes" id="UP000239563">
    <property type="component" value="Chromosome XVII"/>
</dbReference>
<name>A0A2N8UKC5_9BASI</name>
<sequence>MAVVVNKCKIGAEDSLDNIFPKLAGCISLKGLFEILQAKLAMSAQDCVMYLQSLLDRQCLCCATLSGGINKIWDIAMECFALGTFLGEAVMLDALRQALAREPQ</sequence>
<dbReference type="EMBL" id="LT795070">
    <property type="protein sequence ID" value="SJX65301.1"/>
    <property type="molecule type" value="Genomic_DNA"/>
</dbReference>
<reference evidence="1 2" key="1">
    <citation type="submission" date="2017-02" db="EMBL/GenBank/DDBJ databases">
        <authorList>
            <person name="Peterson S.W."/>
        </authorList>
    </citation>
    <scope>NUCLEOTIDE SEQUENCE [LARGE SCALE GENOMIC DNA]</scope>
    <source>
        <strain evidence="1 2">SRS1_H2-8</strain>
    </source>
</reference>